<reference evidence="6" key="1">
    <citation type="journal article" date="2019" name="Int. J. Syst. Evol. Microbiol.">
        <title>The Global Catalogue of Microorganisms (GCM) 10K type strain sequencing project: providing services to taxonomists for standard genome sequencing and annotation.</title>
        <authorList>
            <consortium name="The Broad Institute Genomics Platform"/>
            <consortium name="The Broad Institute Genome Sequencing Center for Infectious Disease"/>
            <person name="Wu L."/>
            <person name="Ma J."/>
        </authorList>
    </citation>
    <scope>NUCLEOTIDE SEQUENCE [LARGE SCALE GENOMIC DNA]</scope>
    <source>
        <strain evidence="6">JCM 14307</strain>
    </source>
</reference>
<dbReference type="RefSeq" id="WP_344144746.1">
    <property type="nucleotide sequence ID" value="NZ_BAAANF010000002.1"/>
</dbReference>
<dbReference type="PANTHER" id="PTHR34002">
    <property type="entry name" value="BLR1656 PROTEIN"/>
    <property type="match status" value="1"/>
</dbReference>
<evidence type="ECO:0000256" key="3">
    <source>
        <dbReference type="SAM" id="MobiDB-lite"/>
    </source>
</evidence>
<evidence type="ECO:0000256" key="1">
    <source>
        <dbReference type="ARBA" id="ARBA00005519"/>
    </source>
</evidence>
<dbReference type="InterPro" id="IPR013320">
    <property type="entry name" value="ConA-like_dom_sf"/>
</dbReference>
<feature type="region of interest" description="Disordered" evidence="3">
    <location>
        <begin position="132"/>
        <end position="207"/>
    </location>
</feature>
<comment type="caution">
    <text evidence="5">The sequence shown here is derived from an EMBL/GenBank/DDBJ whole genome shotgun (WGS) entry which is preliminary data.</text>
</comment>
<keyword evidence="2" id="KW-0624">Polysaccharide degradation</keyword>
<keyword evidence="6" id="KW-1185">Reference proteome</keyword>
<dbReference type="EMBL" id="BAAANF010000002">
    <property type="protein sequence ID" value="GAA1666233.1"/>
    <property type="molecule type" value="Genomic_DNA"/>
</dbReference>
<feature type="signal peptide" evidence="4">
    <location>
        <begin position="1"/>
        <end position="32"/>
    </location>
</feature>
<organism evidence="5 6">
    <name type="scientific">Kribbella yunnanensis</name>
    <dbReference type="NCBI Taxonomy" id="190194"/>
    <lineage>
        <taxon>Bacteria</taxon>
        <taxon>Bacillati</taxon>
        <taxon>Actinomycetota</taxon>
        <taxon>Actinomycetes</taxon>
        <taxon>Propionibacteriales</taxon>
        <taxon>Kribbellaceae</taxon>
        <taxon>Kribbella</taxon>
    </lineage>
</organism>
<dbReference type="SUPFAM" id="SSF49899">
    <property type="entry name" value="Concanavalin A-like lectins/glucanases"/>
    <property type="match status" value="1"/>
</dbReference>
<dbReference type="PRINTS" id="PR01217">
    <property type="entry name" value="PRICHEXTENSN"/>
</dbReference>
<dbReference type="Gene3D" id="2.60.120.180">
    <property type="match status" value="1"/>
</dbReference>
<keyword evidence="2" id="KW-0119">Carbohydrate metabolism</keyword>
<dbReference type="InterPro" id="IPR013319">
    <property type="entry name" value="GH11/12"/>
</dbReference>
<evidence type="ECO:0008006" key="7">
    <source>
        <dbReference type="Google" id="ProtNLM"/>
    </source>
</evidence>
<accession>A0ABP4SA05</accession>
<sequence length="407" mass="43976">MPPTRTARRRLVVPAVFLALSALVAVPIAVQAAKENPVVASTTNAADSTITTLPSVGRVESCVLDKSSGCTVLHGFGKKPVAITAIASGPAQLSIDPAKTTATSYRLHAVRRDGKNYRAGTKLRYTAHYDFVTAPAQPPTPKPTTPKPTVAPTTKPPTTKPTTAPPTKPPTTKPPTTAPTSTPPTSNPGQTCTKPTWTTTATGNQGEGRTYGQYYVHNNMWNNHNGTYTMAVCNYNSWYEDVTQSRPGDNGVQAYPNVHKDYNDFPLAKIQSAKFAATAPSCTGCIYNVAFDVWINEGFENELMIWTQNHGQTPAGSKIGTTTIGGQAYEVWKTDGANKPGGIFTYKSVNTQTSGTMPLQAFFKDLEARKWIPANSTTWQVDYGVEVVSTNNTKQRFTFNDFSIQES</sequence>
<feature type="chain" id="PRO_5046610682" description="Glycosyl hydrolase family 12" evidence="4">
    <location>
        <begin position="33"/>
        <end position="407"/>
    </location>
</feature>
<protein>
    <recommendedName>
        <fullName evidence="7">Glycosyl hydrolase family 12</fullName>
    </recommendedName>
</protein>
<dbReference type="Pfam" id="PF01670">
    <property type="entry name" value="Glyco_hydro_12"/>
    <property type="match status" value="1"/>
</dbReference>
<feature type="compositionally biased region" description="Pro residues" evidence="3">
    <location>
        <begin position="154"/>
        <end position="186"/>
    </location>
</feature>
<gene>
    <name evidence="5" type="ORF">GCM10009745_05350</name>
</gene>
<dbReference type="InterPro" id="IPR002594">
    <property type="entry name" value="GH12"/>
</dbReference>
<evidence type="ECO:0000256" key="4">
    <source>
        <dbReference type="SAM" id="SignalP"/>
    </source>
</evidence>
<evidence type="ECO:0000256" key="2">
    <source>
        <dbReference type="RuleBase" id="RU361163"/>
    </source>
</evidence>
<proteinExistence type="inferred from homology"/>
<evidence type="ECO:0000313" key="5">
    <source>
        <dbReference type="EMBL" id="GAA1666233.1"/>
    </source>
</evidence>
<evidence type="ECO:0000313" key="6">
    <source>
        <dbReference type="Proteomes" id="UP001500280"/>
    </source>
</evidence>
<name>A0ABP4SA05_9ACTN</name>
<keyword evidence="2" id="KW-0378">Hydrolase</keyword>
<keyword evidence="2" id="KW-0326">Glycosidase</keyword>
<dbReference type="Proteomes" id="UP001500280">
    <property type="component" value="Unassembled WGS sequence"/>
</dbReference>
<dbReference type="PANTHER" id="PTHR34002:SF9">
    <property type="entry name" value="XYLOGLUCAN-SPECIFIC ENDO-BETA-1,4-GLUCANASE A"/>
    <property type="match status" value="1"/>
</dbReference>
<feature type="compositionally biased region" description="Low complexity" evidence="3">
    <location>
        <begin position="191"/>
        <end position="202"/>
    </location>
</feature>
<comment type="similarity">
    <text evidence="1 2">Belongs to the glycosyl hydrolase 12 (cellulase H) family.</text>
</comment>
<feature type="compositionally biased region" description="Pro residues" evidence="3">
    <location>
        <begin position="136"/>
        <end position="146"/>
    </location>
</feature>
<keyword evidence="4" id="KW-0732">Signal</keyword>